<dbReference type="Proteomes" id="UP001597441">
    <property type="component" value="Unassembled WGS sequence"/>
</dbReference>
<dbReference type="InterPro" id="IPR038107">
    <property type="entry name" value="Glycos_transf_N_sf"/>
</dbReference>
<evidence type="ECO:0000256" key="3">
    <source>
        <dbReference type="ARBA" id="ARBA00019077"/>
    </source>
</evidence>
<evidence type="ECO:0000313" key="10">
    <source>
        <dbReference type="Proteomes" id="UP001597441"/>
    </source>
</evidence>
<gene>
    <name evidence="9" type="ORF">ACFSQS_11500</name>
</gene>
<keyword evidence="7" id="KW-1003">Cell membrane</keyword>
<dbReference type="InterPro" id="IPR007507">
    <property type="entry name" value="Glycos_transf_N"/>
</dbReference>
<dbReference type="PANTHER" id="PTHR42755:SF1">
    <property type="entry name" value="3-DEOXY-D-MANNO-OCTULOSONIC ACID TRANSFERASE, MITOCHONDRIAL-RELATED"/>
    <property type="match status" value="1"/>
</dbReference>
<dbReference type="Gene3D" id="3.40.50.11720">
    <property type="entry name" value="3-Deoxy-D-manno-octulosonic-acid transferase, N-terminal domain"/>
    <property type="match status" value="1"/>
</dbReference>
<evidence type="ECO:0000256" key="5">
    <source>
        <dbReference type="ARBA" id="ARBA00031445"/>
    </source>
</evidence>
<proteinExistence type="inferred from homology"/>
<feature type="domain" description="3-deoxy-D-manno-octulosonic-acid transferase N-terminal" evidence="8">
    <location>
        <begin position="51"/>
        <end position="215"/>
    </location>
</feature>
<dbReference type="EMBL" id="JBHULK010000004">
    <property type="protein sequence ID" value="MFD2535728.1"/>
    <property type="molecule type" value="Genomic_DNA"/>
</dbReference>
<accession>A0ABW5JSK9</accession>
<dbReference type="PANTHER" id="PTHR42755">
    <property type="entry name" value="3-DEOXY-MANNO-OCTULOSONATE CYTIDYLYLTRANSFERASE"/>
    <property type="match status" value="1"/>
</dbReference>
<keyword evidence="4 7" id="KW-0808">Transferase</keyword>
<evidence type="ECO:0000256" key="7">
    <source>
        <dbReference type="RuleBase" id="RU365103"/>
    </source>
</evidence>
<sequence>MYFSTKEIKVGLIYNTGIRIAKFGLKCLAPVNKKIRLGVKGRTETYTILKNNISKNDKTLWFHCASLGEYEQGLPVFQGLRKHYKTHKIVLTFFSPSGYQVRKNSPIANVVVYLPLDTKKNASRFLNIVNPELTIFVKYDIWPNFLNELKSRGLRALLISAAFRDNQSFFKFYGKTLRDALFTFEHIFTQNESSKVLLESINYNTVTVSGDTRFDRVSNQLKTNNQLHFIEDFKNNKLCVVAGSSWPEDESLFVNFINSKVPENIKFIIAPHNIKSQQIKNLKEKLNTKTVLFSEKEEKNLADATVFVIDTIGLLSKIYSYADIAYVGGAMGNTGLHNTLEPAVFGIPIIIGPNHTKFPEAKSMIDNNGMFSISNQKEFNFILNELIENNRKRLYSGKKNSEFIIKNKGAVIQILDYLRI</sequence>
<dbReference type="GO" id="GO:0016740">
    <property type="term" value="F:transferase activity"/>
    <property type="evidence" value="ECO:0007669"/>
    <property type="project" value="UniProtKB-KW"/>
</dbReference>
<dbReference type="Pfam" id="PF04413">
    <property type="entry name" value="Glycos_transf_N"/>
    <property type="match status" value="1"/>
</dbReference>
<comment type="subcellular location">
    <subcellularLocation>
        <location evidence="7">Cell membrane</location>
    </subcellularLocation>
</comment>
<comment type="pathway">
    <text evidence="1 7">Bacterial outer membrane biogenesis; LPS core biosynthesis.</text>
</comment>
<comment type="similarity">
    <text evidence="7">Belongs to the glycosyltransferase group 1 family.</text>
</comment>
<reference evidence="10" key="1">
    <citation type="journal article" date="2019" name="Int. J. Syst. Evol. Microbiol.">
        <title>The Global Catalogue of Microorganisms (GCM) 10K type strain sequencing project: providing services to taxonomists for standard genome sequencing and annotation.</title>
        <authorList>
            <consortium name="The Broad Institute Genomics Platform"/>
            <consortium name="The Broad Institute Genome Sequencing Center for Infectious Disease"/>
            <person name="Wu L."/>
            <person name="Ma J."/>
        </authorList>
    </citation>
    <scope>NUCLEOTIDE SEQUENCE [LARGE SCALE GENOMIC DNA]</scope>
    <source>
        <strain evidence="10">KCTC 42903</strain>
    </source>
</reference>
<keyword evidence="7" id="KW-0448">Lipopolysaccharide biosynthesis</keyword>
<name>A0ABW5JSK9_9FLAO</name>
<comment type="caution">
    <text evidence="9">The sequence shown here is derived from an EMBL/GenBank/DDBJ whole genome shotgun (WGS) entry which is preliminary data.</text>
</comment>
<keyword evidence="7" id="KW-0472">Membrane</keyword>
<evidence type="ECO:0000256" key="4">
    <source>
        <dbReference type="ARBA" id="ARBA00022679"/>
    </source>
</evidence>
<dbReference type="EC" id="2.4.99.12" evidence="2 7"/>
<organism evidence="9 10">
    <name type="scientific">Gelatiniphilus marinus</name>
    <dbReference type="NCBI Taxonomy" id="1759464"/>
    <lineage>
        <taxon>Bacteria</taxon>
        <taxon>Pseudomonadati</taxon>
        <taxon>Bacteroidota</taxon>
        <taxon>Flavobacteriia</taxon>
        <taxon>Flavobacteriales</taxon>
        <taxon>Flavobacteriaceae</taxon>
        <taxon>Gelatiniphilus</taxon>
    </lineage>
</organism>
<dbReference type="Gene3D" id="3.40.50.2000">
    <property type="entry name" value="Glycogen Phosphorylase B"/>
    <property type="match status" value="1"/>
</dbReference>
<evidence type="ECO:0000313" key="9">
    <source>
        <dbReference type="EMBL" id="MFD2535728.1"/>
    </source>
</evidence>
<comment type="catalytic activity">
    <reaction evidence="6 7">
        <text>lipid IVA (E. coli) + CMP-3-deoxy-beta-D-manno-octulosonate = alpha-Kdo-(2-&gt;6)-lipid IVA (E. coli) + CMP + H(+)</text>
        <dbReference type="Rhea" id="RHEA:28066"/>
        <dbReference type="ChEBI" id="CHEBI:15378"/>
        <dbReference type="ChEBI" id="CHEBI:58603"/>
        <dbReference type="ChEBI" id="CHEBI:60364"/>
        <dbReference type="ChEBI" id="CHEBI:60377"/>
        <dbReference type="ChEBI" id="CHEBI:85987"/>
        <dbReference type="EC" id="2.4.99.12"/>
    </reaction>
</comment>
<evidence type="ECO:0000256" key="1">
    <source>
        <dbReference type="ARBA" id="ARBA00004713"/>
    </source>
</evidence>
<protein>
    <recommendedName>
        <fullName evidence="3 7">3-deoxy-D-manno-octulosonic acid transferase</fullName>
        <shortName evidence="7">Kdo transferase</shortName>
        <ecNumber evidence="2 7">2.4.99.12</ecNumber>
    </recommendedName>
    <alternativeName>
        <fullName evidence="5 7">Lipid IV(A) 3-deoxy-D-manno-octulosonic acid transferase</fullName>
    </alternativeName>
</protein>
<keyword evidence="10" id="KW-1185">Reference proteome</keyword>
<evidence type="ECO:0000256" key="6">
    <source>
        <dbReference type="ARBA" id="ARBA00049183"/>
    </source>
</evidence>
<dbReference type="SUPFAM" id="SSF53756">
    <property type="entry name" value="UDP-Glycosyltransferase/glycogen phosphorylase"/>
    <property type="match status" value="1"/>
</dbReference>
<evidence type="ECO:0000259" key="8">
    <source>
        <dbReference type="Pfam" id="PF04413"/>
    </source>
</evidence>
<evidence type="ECO:0000256" key="2">
    <source>
        <dbReference type="ARBA" id="ARBA00012621"/>
    </source>
</evidence>
<dbReference type="RefSeq" id="WP_388018779.1">
    <property type="nucleotide sequence ID" value="NZ_JBHUDT010000004.1"/>
</dbReference>
<comment type="function">
    <text evidence="7">Involved in lipopolysaccharide (LPS) biosynthesis. Catalyzes the transfer of 3-deoxy-D-manno-octulosonate (Kdo) residue(s) from CMP-Kdo to lipid IV(A), the tetraacyldisaccharide-1,4'-bisphosphate precursor of lipid A.</text>
</comment>
<dbReference type="InterPro" id="IPR039901">
    <property type="entry name" value="Kdotransferase"/>
</dbReference>